<evidence type="ECO:0000256" key="1">
    <source>
        <dbReference type="SAM" id="MobiDB-lite"/>
    </source>
</evidence>
<evidence type="ECO:0000313" key="2">
    <source>
        <dbReference type="EMBL" id="KAK5626658.1"/>
    </source>
</evidence>
<name>A0AAN7UEG7_9PEZI</name>
<accession>A0AAN7UEG7</accession>
<feature type="compositionally biased region" description="Polar residues" evidence="1">
    <location>
        <begin position="60"/>
        <end position="70"/>
    </location>
</feature>
<protein>
    <submittedName>
        <fullName evidence="2">Uncharacterized protein</fullName>
    </submittedName>
</protein>
<dbReference type="AlphaFoldDB" id="A0AAN7UEG7"/>
<keyword evidence="3" id="KW-1185">Reference proteome</keyword>
<reference evidence="2 3" key="1">
    <citation type="submission" date="2023-10" db="EMBL/GenBank/DDBJ databases">
        <title>Draft genome sequence of Xylaria bambusicola isolate GMP-LS, the root and basal stem rot pathogen of sugarcane in Indonesia.</title>
        <authorList>
            <person name="Selvaraj P."/>
            <person name="Muralishankar V."/>
            <person name="Muruganantham S."/>
            <person name="Sp S."/>
            <person name="Haryani S."/>
            <person name="Lau K.J.X."/>
            <person name="Naqvi N.I."/>
        </authorList>
    </citation>
    <scope>NUCLEOTIDE SEQUENCE [LARGE SCALE GENOMIC DNA]</scope>
    <source>
        <strain evidence="2">GMP-LS</strain>
    </source>
</reference>
<sequence>MNNNTRDTTNSSSASAPATVTVPKSAPTADIDAINAINAAAIPPAAQQTSVPLMAGANGTGTSPVSATSNSKKRKKEGLKPIITTEAPVPA</sequence>
<gene>
    <name evidence="2" type="ORF">RRF57_002373</name>
</gene>
<dbReference type="EMBL" id="JAWHQM010000004">
    <property type="protein sequence ID" value="KAK5626658.1"/>
    <property type="molecule type" value="Genomic_DNA"/>
</dbReference>
<organism evidence="2 3">
    <name type="scientific">Xylaria bambusicola</name>
    <dbReference type="NCBI Taxonomy" id="326684"/>
    <lineage>
        <taxon>Eukaryota</taxon>
        <taxon>Fungi</taxon>
        <taxon>Dikarya</taxon>
        <taxon>Ascomycota</taxon>
        <taxon>Pezizomycotina</taxon>
        <taxon>Sordariomycetes</taxon>
        <taxon>Xylariomycetidae</taxon>
        <taxon>Xylariales</taxon>
        <taxon>Xylariaceae</taxon>
        <taxon>Xylaria</taxon>
    </lineage>
</organism>
<feature type="region of interest" description="Disordered" evidence="1">
    <location>
        <begin position="52"/>
        <end position="91"/>
    </location>
</feature>
<dbReference type="Proteomes" id="UP001305414">
    <property type="component" value="Unassembled WGS sequence"/>
</dbReference>
<feature type="region of interest" description="Disordered" evidence="1">
    <location>
        <begin position="1"/>
        <end position="25"/>
    </location>
</feature>
<evidence type="ECO:0000313" key="3">
    <source>
        <dbReference type="Proteomes" id="UP001305414"/>
    </source>
</evidence>
<proteinExistence type="predicted"/>
<comment type="caution">
    <text evidence="2">The sequence shown here is derived from an EMBL/GenBank/DDBJ whole genome shotgun (WGS) entry which is preliminary data.</text>
</comment>